<sequence length="237" mass="28011">MDITTRGFVLSAVKYGDTRLILRIYTQEFGLRSFIVGNAFAKNKSAALYFPLASVEVFFRLKNNSTLVNAKQLSAANYFHTIHVNPVKSTMVMFLAEVMQMVLKEEESNTLLYRYLEENLIRFDEREKNYADFHLWFLMQLTKFLGFFPNIEAMEQDYFDLENGVFTSESVHVEHLTQTQTQLWKALLQLDFREKQSSAFNQSQRRELLHLLMKYYQIHLPNFFQPKSLEVLHEIFS</sequence>
<protein>
    <recommendedName>
        <fullName evidence="2 7">DNA repair protein RecO</fullName>
    </recommendedName>
    <alternativeName>
        <fullName evidence="6 7">Recombination protein O</fullName>
    </alternativeName>
</protein>
<dbReference type="Pfam" id="PF11967">
    <property type="entry name" value="RecO_N"/>
    <property type="match status" value="1"/>
</dbReference>
<dbReference type="Gene3D" id="2.40.50.140">
    <property type="entry name" value="Nucleic acid-binding proteins"/>
    <property type="match status" value="1"/>
</dbReference>
<accession>F0P1J3</accession>
<dbReference type="KEGG" id="wvi:Weevi_0910"/>
<keyword evidence="5 7" id="KW-0234">DNA repair</keyword>
<dbReference type="AlphaFoldDB" id="F0P1J3"/>
<evidence type="ECO:0000256" key="6">
    <source>
        <dbReference type="ARBA" id="ARBA00033409"/>
    </source>
</evidence>
<evidence type="ECO:0000256" key="5">
    <source>
        <dbReference type="ARBA" id="ARBA00023204"/>
    </source>
</evidence>
<organism evidence="9 10">
    <name type="scientific">Weeksella virosa (strain ATCC 43766 / DSM 16922 / JCM 21250 / CCUG 30538 / CDC 9751 / IAM 14551 / NBRC 16016 / NCTC 11634 / CL345/78)</name>
    <dbReference type="NCBI Taxonomy" id="865938"/>
    <lineage>
        <taxon>Bacteria</taxon>
        <taxon>Pseudomonadati</taxon>
        <taxon>Bacteroidota</taxon>
        <taxon>Flavobacteriia</taxon>
        <taxon>Flavobacteriales</taxon>
        <taxon>Weeksellaceae</taxon>
        <taxon>Weeksella</taxon>
    </lineage>
</organism>
<dbReference type="STRING" id="865938.Weevi_0910"/>
<dbReference type="GO" id="GO:0006302">
    <property type="term" value="P:double-strand break repair"/>
    <property type="evidence" value="ECO:0007669"/>
    <property type="project" value="TreeGrafter"/>
</dbReference>
<evidence type="ECO:0000313" key="10">
    <source>
        <dbReference type="Proteomes" id="UP000008641"/>
    </source>
</evidence>
<dbReference type="Proteomes" id="UP000008641">
    <property type="component" value="Chromosome"/>
</dbReference>
<dbReference type="InterPro" id="IPR012340">
    <property type="entry name" value="NA-bd_OB-fold"/>
</dbReference>
<keyword evidence="3 7" id="KW-0227">DNA damage</keyword>
<dbReference type="SUPFAM" id="SSF50249">
    <property type="entry name" value="Nucleic acid-binding proteins"/>
    <property type="match status" value="1"/>
</dbReference>
<evidence type="ECO:0000259" key="8">
    <source>
        <dbReference type="Pfam" id="PF11967"/>
    </source>
</evidence>
<feature type="domain" description="DNA replication/recombination mediator RecO N-terminal" evidence="8">
    <location>
        <begin position="1"/>
        <end position="78"/>
    </location>
</feature>
<dbReference type="OrthoDB" id="9789152at2"/>
<evidence type="ECO:0000256" key="3">
    <source>
        <dbReference type="ARBA" id="ARBA00022763"/>
    </source>
</evidence>
<evidence type="ECO:0000313" key="9">
    <source>
        <dbReference type="EMBL" id="ADX67621.1"/>
    </source>
</evidence>
<dbReference type="eggNOG" id="COG1381">
    <property type="taxonomic scope" value="Bacteria"/>
</dbReference>
<dbReference type="RefSeq" id="WP_013598011.1">
    <property type="nucleotide sequence ID" value="NC_015144.1"/>
</dbReference>
<dbReference type="InterPro" id="IPR037278">
    <property type="entry name" value="ARFGAP/RecO"/>
</dbReference>
<reference evidence="9 10" key="1">
    <citation type="journal article" date="2011" name="Stand. Genomic Sci.">
        <title>Complete genome sequence of Weeksella virosa type strain (9751).</title>
        <authorList>
            <person name="Lang E."/>
            <person name="Teshima H."/>
            <person name="Lucas S."/>
            <person name="Lapidus A."/>
            <person name="Hammon N."/>
            <person name="Deshpande S."/>
            <person name="Nolan M."/>
            <person name="Cheng J.F."/>
            <person name="Pitluck S."/>
            <person name="Liolios K."/>
            <person name="Pagani I."/>
            <person name="Mikhailova N."/>
            <person name="Ivanova N."/>
            <person name="Mavromatis K."/>
            <person name="Pati A."/>
            <person name="Tapia R."/>
            <person name="Han C."/>
            <person name="Goodwin L."/>
            <person name="Chen A."/>
            <person name="Palaniappan K."/>
            <person name="Land M."/>
            <person name="Hauser L."/>
            <person name="Chang Y.J."/>
            <person name="Jeffries C.D."/>
            <person name="Brambilla E.M."/>
            <person name="Kopitz M."/>
            <person name="Rohde M."/>
            <person name="Goker M."/>
            <person name="Tindall B.J."/>
            <person name="Detter J.C."/>
            <person name="Woyke T."/>
            <person name="Bristow J."/>
            <person name="Eisen J.A."/>
            <person name="Markowitz V."/>
            <person name="Hugenholtz P."/>
            <person name="Klenk H.P."/>
            <person name="Kyrpides N.C."/>
        </authorList>
    </citation>
    <scope>NUCLEOTIDE SEQUENCE [LARGE SCALE GENOMIC DNA]</scope>
    <source>
        <strain evidence="10">ATCC 43766 / DSM 16922 / JCM 21250 / NBRC 16016 / NCTC 11634 / CL345/78</strain>
    </source>
</reference>
<dbReference type="EMBL" id="CP002455">
    <property type="protein sequence ID" value="ADX67621.1"/>
    <property type="molecule type" value="Genomic_DNA"/>
</dbReference>
<keyword evidence="10" id="KW-1185">Reference proteome</keyword>
<gene>
    <name evidence="7" type="primary">recO</name>
    <name evidence="9" type="ordered locus">Weevi_0910</name>
</gene>
<dbReference type="NCBIfam" id="TIGR00613">
    <property type="entry name" value="reco"/>
    <property type="match status" value="1"/>
</dbReference>
<dbReference type="InterPro" id="IPR003717">
    <property type="entry name" value="RecO"/>
</dbReference>
<dbReference type="InterPro" id="IPR022572">
    <property type="entry name" value="DNA_rep/recomb_RecO_N"/>
</dbReference>
<dbReference type="PANTHER" id="PTHR33991:SF1">
    <property type="entry name" value="DNA REPAIR PROTEIN RECO"/>
    <property type="match status" value="1"/>
</dbReference>
<reference evidence="10" key="2">
    <citation type="journal article" date="2011" name="Stand. Genomic Sci.">
        <title>Complete genome sequence of Weeksella virosa type strain (9751T).</title>
        <authorList>
            <person name="Lang E."/>
            <person name="Teshima H."/>
            <person name="Lucas S."/>
            <person name="Lapidus A."/>
            <person name="Hammon N."/>
            <person name="Deshpande S."/>
            <person name="Nolan M."/>
            <person name="Cheng J."/>
            <person name="Pitluck S."/>
            <person name="Liolios K."/>
            <person name="Pagani I."/>
            <person name="Mikhailova N."/>
            <person name="Ivanova N."/>
            <person name="Mavromatis K."/>
            <person name="Pati A."/>
            <person name="Tapia R."/>
            <person name="Han C."/>
            <person name="Goodwin L."/>
            <person name="Chen A."/>
            <person name="Palaniappan K."/>
            <person name="Land M."/>
            <person name="Hauser L."/>
            <person name="Chang Y."/>
            <person name="Jeffries C."/>
            <person name="Brambilla E."/>
            <person name="Kopitz M."/>
            <person name="Rohde M."/>
            <person name="Goker M."/>
            <person name="Tindall B."/>
            <person name="Detter J."/>
            <person name="Woyke T."/>
            <person name="Bristow J."/>
            <person name="Eisen J."/>
            <person name="Markowitz V."/>
            <person name="Hugenholtz P."/>
            <person name="Klenk H."/>
            <person name="Kyrpides N."/>
        </authorList>
    </citation>
    <scope>NUCLEOTIDE SEQUENCE [LARGE SCALE GENOMIC DNA]</scope>
    <source>
        <strain evidence="10">ATCC 43766 / DSM 16922 / JCM 21250 / NBRC 16016 / NCTC 11634 / CL345/78</strain>
    </source>
</reference>
<dbReference type="HOGENOM" id="CLU_087596_1_0_10"/>
<evidence type="ECO:0000256" key="7">
    <source>
        <dbReference type="HAMAP-Rule" id="MF_00201"/>
    </source>
</evidence>
<dbReference type="PANTHER" id="PTHR33991">
    <property type="entry name" value="DNA REPAIR PROTEIN RECO"/>
    <property type="match status" value="1"/>
</dbReference>
<name>F0P1J3_WEEVC</name>
<evidence type="ECO:0000256" key="4">
    <source>
        <dbReference type="ARBA" id="ARBA00023172"/>
    </source>
</evidence>
<dbReference type="Pfam" id="PF02565">
    <property type="entry name" value="RecO_C"/>
    <property type="match status" value="1"/>
</dbReference>
<dbReference type="Gene3D" id="1.20.1440.120">
    <property type="entry name" value="Recombination protein O, C-terminal domain"/>
    <property type="match status" value="1"/>
</dbReference>
<dbReference type="GO" id="GO:0006310">
    <property type="term" value="P:DNA recombination"/>
    <property type="evidence" value="ECO:0007669"/>
    <property type="project" value="UniProtKB-UniRule"/>
</dbReference>
<evidence type="ECO:0000256" key="1">
    <source>
        <dbReference type="ARBA" id="ARBA00007452"/>
    </source>
</evidence>
<dbReference type="HAMAP" id="MF_00201">
    <property type="entry name" value="RecO"/>
    <property type="match status" value="1"/>
</dbReference>
<keyword evidence="4 7" id="KW-0233">DNA recombination</keyword>
<evidence type="ECO:0000256" key="2">
    <source>
        <dbReference type="ARBA" id="ARBA00021310"/>
    </source>
</evidence>
<dbReference type="InterPro" id="IPR042242">
    <property type="entry name" value="RecO_C"/>
</dbReference>
<dbReference type="GO" id="GO:0043590">
    <property type="term" value="C:bacterial nucleoid"/>
    <property type="evidence" value="ECO:0007669"/>
    <property type="project" value="TreeGrafter"/>
</dbReference>
<comment type="similarity">
    <text evidence="1 7">Belongs to the RecO family.</text>
</comment>
<comment type="function">
    <text evidence="7">Involved in DNA repair and RecF pathway recombination.</text>
</comment>
<dbReference type="SUPFAM" id="SSF57863">
    <property type="entry name" value="ArfGap/RecO-like zinc finger"/>
    <property type="match status" value="1"/>
</dbReference>
<proteinExistence type="inferred from homology"/>